<evidence type="ECO:0000256" key="2">
    <source>
        <dbReference type="SAM" id="SignalP"/>
    </source>
</evidence>
<reference evidence="3 5" key="1">
    <citation type="submission" date="2015-03" db="EMBL/GenBank/DDBJ databases">
        <authorList>
            <person name="Lepp D."/>
            <person name="Hassan Y.I."/>
            <person name="Li X.-Z."/>
            <person name="Zhou T."/>
        </authorList>
    </citation>
    <scope>NUCLEOTIDE SEQUENCE [LARGE SCALE GENOMIC DNA]</scope>
    <source>
        <strain evidence="3 5">Cr7-05</strain>
    </source>
</reference>
<gene>
    <name evidence="4" type="ORF">SAMN04488059_12071</name>
    <name evidence="3" type="ORF">WH91_14940</name>
</gene>
<evidence type="ECO:0008006" key="7">
    <source>
        <dbReference type="Google" id="ProtNLM"/>
    </source>
</evidence>
<feature type="signal peptide" evidence="2">
    <location>
        <begin position="1"/>
        <end position="20"/>
    </location>
</feature>
<dbReference type="EMBL" id="FOMB01000020">
    <property type="protein sequence ID" value="SFD09178.1"/>
    <property type="molecule type" value="Genomic_DNA"/>
</dbReference>
<dbReference type="STRING" id="728005.SAMN04488059_12071"/>
<accession>A0A0F5PUK7</accession>
<protein>
    <recommendedName>
        <fullName evidence="7">SH3 domain-containing protein</fullName>
    </recommendedName>
</protein>
<dbReference type="EMBL" id="LAPV01000138">
    <property type="protein sequence ID" value="KKC32285.1"/>
    <property type="molecule type" value="Genomic_DNA"/>
</dbReference>
<evidence type="ECO:0000313" key="6">
    <source>
        <dbReference type="Proteomes" id="UP000182258"/>
    </source>
</evidence>
<proteinExistence type="predicted"/>
<evidence type="ECO:0000256" key="1">
    <source>
        <dbReference type="SAM" id="MobiDB-lite"/>
    </source>
</evidence>
<reference evidence="4 6" key="2">
    <citation type="submission" date="2016-10" db="EMBL/GenBank/DDBJ databases">
        <authorList>
            <person name="de Groot N.N."/>
        </authorList>
    </citation>
    <scope>NUCLEOTIDE SEQUENCE [LARGE SCALE GENOMIC DNA]</scope>
    <source>
        <strain evidence="4 6">CGMCC 1.10210</strain>
    </source>
</reference>
<feature type="region of interest" description="Disordered" evidence="1">
    <location>
        <begin position="107"/>
        <end position="136"/>
    </location>
</feature>
<organism evidence="4 6">
    <name type="scientific">Devosia psychrophila</name>
    <dbReference type="NCBI Taxonomy" id="728005"/>
    <lineage>
        <taxon>Bacteria</taxon>
        <taxon>Pseudomonadati</taxon>
        <taxon>Pseudomonadota</taxon>
        <taxon>Alphaproteobacteria</taxon>
        <taxon>Hyphomicrobiales</taxon>
        <taxon>Devosiaceae</taxon>
        <taxon>Devosia</taxon>
    </lineage>
</organism>
<feature type="region of interest" description="Disordered" evidence="1">
    <location>
        <begin position="29"/>
        <end position="49"/>
    </location>
</feature>
<evidence type="ECO:0000313" key="5">
    <source>
        <dbReference type="Proteomes" id="UP000033519"/>
    </source>
</evidence>
<dbReference type="RefSeq" id="WP_046171802.1">
    <property type="nucleotide sequence ID" value="NZ_FOMB01000020.1"/>
</dbReference>
<sequence>MRPRPLLILPLLLLATPALAARTATISGEPTAHASPDAGAAVTGHPPTGATVTVERCTSDATQNTAPGTKFSAPGTDDWCLLRGVGWVMGPGLINLSADPATLLPDDAAFDPLKPTTPTWDDLESPPDDVPAQPSF</sequence>
<feature type="chain" id="PRO_5010418686" description="SH3 domain-containing protein" evidence="2">
    <location>
        <begin position="21"/>
        <end position="136"/>
    </location>
</feature>
<dbReference type="Proteomes" id="UP000182258">
    <property type="component" value="Unassembled WGS sequence"/>
</dbReference>
<keyword evidence="5" id="KW-1185">Reference proteome</keyword>
<keyword evidence="2" id="KW-0732">Signal</keyword>
<evidence type="ECO:0000313" key="3">
    <source>
        <dbReference type="EMBL" id="KKC32285.1"/>
    </source>
</evidence>
<dbReference type="Proteomes" id="UP000033519">
    <property type="component" value="Unassembled WGS sequence"/>
</dbReference>
<evidence type="ECO:0000313" key="4">
    <source>
        <dbReference type="EMBL" id="SFD09178.1"/>
    </source>
</evidence>
<name>A0A0F5PUK7_9HYPH</name>
<dbReference type="PATRIC" id="fig|728005.3.peg.1179"/>
<dbReference type="AlphaFoldDB" id="A0A0F5PUK7"/>